<protein>
    <submittedName>
        <fullName evidence="1">Uncharacterized protein</fullName>
    </submittedName>
</protein>
<accession>A0A8C5X092</accession>
<keyword evidence="2" id="KW-1185">Reference proteome</keyword>
<name>A0A8C5X092_9PASS</name>
<proteinExistence type="predicted"/>
<dbReference type="Proteomes" id="UP000694560">
    <property type="component" value="Unplaced"/>
</dbReference>
<dbReference type="AlphaFoldDB" id="A0A8C5X092"/>
<organism evidence="1 2">
    <name type="scientific">Malurus cyaneus samueli</name>
    <dbReference type="NCBI Taxonomy" id="2593467"/>
    <lineage>
        <taxon>Eukaryota</taxon>
        <taxon>Metazoa</taxon>
        <taxon>Chordata</taxon>
        <taxon>Craniata</taxon>
        <taxon>Vertebrata</taxon>
        <taxon>Euteleostomi</taxon>
        <taxon>Archelosauria</taxon>
        <taxon>Archosauria</taxon>
        <taxon>Dinosauria</taxon>
        <taxon>Saurischia</taxon>
        <taxon>Theropoda</taxon>
        <taxon>Coelurosauria</taxon>
        <taxon>Aves</taxon>
        <taxon>Neognathae</taxon>
        <taxon>Neoaves</taxon>
        <taxon>Telluraves</taxon>
        <taxon>Australaves</taxon>
        <taxon>Passeriformes</taxon>
        <taxon>Meliphagoidea</taxon>
        <taxon>Maluridae</taxon>
        <taxon>Malurus</taxon>
    </lineage>
</organism>
<reference evidence="1" key="2">
    <citation type="submission" date="2025-09" db="UniProtKB">
        <authorList>
            <consortium name="Ensembl"/>
        </authorList>
    </citation>
    <scope>IDENTIFICATION</scope>
</reference>
<evidence type="ECO:0000313" key="1">
    <source>
        <dbReference type="Ensembl" id="ENSMCSP00000001386.1"/>
    </source>
</evidence>
<sequence length="184" mass="20084">MPVSFPAPRAKAQGQSIVHPWSGVRVIFLDFCTTQSPWNNNNPFVVLATGRTHCKALPLNKKEKVFTPGLEESTGESAEHTLPWDQPRGTVLELLKGSVSAAALGVGLSCCHRARPLHHLSMHLQACTSCSPPPCCRLLFRFHSWAVKTEACSSAACKKALPATCTLASSYFLLWQPPWSFSAQ</sequence>
<reference evidence="1" key="1">
    <citation type="submission" date="2025-08" db="UniProtKB">
        <authorList>
            <consortium name="Ensembl"/>
        </authorList>
    </citation>
    <scope>IDENTIFICATION</scope>
</reference>
<evidence type="ECO:0000313" key="2">
    <source>
        <dbReference type="Proteomes" id="UP000694560"/>
    </source>
</evidence>
<dbReference type="Ensembl" id="ENSMCST00000001420.1">
    <property type="protein sequence ID" value="ENSMCSP00000001386.1"/>
    <property type="gene ID" value="ENSMCSG00000001036.1"/>
</dbReference>